<reference evidence="2" key="1">
    <citation type="submission" date="2016-10" db="EMBL/GenBank/DDBJ databases">
        <title>Sequence of Gallionella enrichment culture.</title>
        <authorList>
            <person name="Poehlein A."/>
            <person name="Muehling M."/>
            <person name="Daniel R."/>
        </authorList>
    </citation>
    <scope>NUCLEOTIDE SEQUENCE</scope>
</reference>
<dbReference type="SUPFAM" id="SSF49503">
    <property type="entry name" value="Cupredoxins"/>
    <property type="match status" value="1"/>
</dbReference>
<comment type="caution">
    <text evidence="2">The sequence shown here is derived from an EMBL/GenBank/DDBJ whole genome shotgun (WGS) entry which is preliminary data.</text>
</comment>
<dbReference type="InterPro" id="IPR008972">
    <property type="entry name" value="Cupredoxin"/>
</dbReference>
<evidence type="ECO:0000259" key="1">
    <source>
        <dbReference type="Pfam" id="PF13473"/>
    </source>
</evidence>
<evidence type="ECO:0000313" key="2">
    <source>
        <dbReference type="EMBL" id="OIQ74301.1"/>
    </source>
</evidence>
<dbReference type="AlphaFoldDB" id="A0A1J5QEA9"/>
<feature type="domain" description="EfeO-type cupredoxin-like" evidence="1">
    <location>
        <begin position="11"/>
        <end position="114"/>
    </location>
</feature>
<dbReference type="InterPro" id="IPR028096">
    <property type="entry name" value="EfeO_Cupredoxin"/>
</dbReference>
<dbReference type="EMBL" id="MLJW01002555">
    <property type="protein sequence ID" value="OIQ74301.1"/>
    <property type="molecule type" value="Genomic_DNA"/>
</dbReference>
<dbReference type="Pfam" id="PF13473">
    <property type="entry name" value="Cupredoxin_1"/>
    <property type="match status" value="1"/>
</dbReference>
<name>A0A1J5QEA9_9ZZZZ</name>
<organism evidence="2">
    <name type="scientific">mine drainage metagenome</name>
    <dbReference type="NCBI Taxonomy" id="410659"/>
    <lineage>
        <taxon>unclassified sequences</taxon>
        <taxon>metagenomes</taxon>
        <taxon>ecological metagenomes</taxon>
    </lineage>
</organism>
<proteinExistence type="predicted"/>
<gene>
    <name evidence="2" type="ORF">GALL_440490</name>
</gene>
<sequence length="116" mass="12392">MSLSLARQTLLALSLALCTAPIAVRADTAPLIITFNDGLITPQRLEVPKGTTVTVTVRNTGKTGAEFESKRLHKEKAVAPGAEIKVELRGLPAGEYEFVDEFHENLATAHGVIVAN</sequence>
<dbReference type="Gene3D" id="2.60.40.420">
    <property type="entry name" value="Cupredoxins - blue copper proteins"/>
    <property type="match status" value="1"/>
</dbReference>
<accession>A0A1J5QEA9</accession>
<protein>
    <recommendedName>
        <fullName evidence="1">EfeO-type cupredoxin-like domain-containing protein</fullName>
    </recommendedName>
</protein>